<evidence type="ECO:0000256" key="3">
    <source>
        <dbReference type="SAM" id="Phobius"/>
    </source>
</evidence>
<reference evidence="5" key="2">
    <citation type="submission" date="2023-01" db="EMBL/GenBank/DDBJ databases">
        <title>Draft genome sequence of Algimonas porphyrae strain NBRC 108216.</title>
        <authorList>
            <person name="Sun Q."/>
            <person name="Mori K."/>
        </authorList>
    </citation>
    <scope>NUCLEOTIDE SEQUENCE</scope>
    <source>
        <strain evidence="5">NBRC 108216</strain>
    </source>
</reference>
<keyword evidence="3" id="KW-1133">Transmembrane helix</keyword>
<evidence type="ECO:0000256" key="2">
    <source>
        <dbReference type="ARBA" id="ARBA00023136"/>
    </source>
</evidence>
<accession>A0ABQ5V0Q9</accession>
<dbReference type="InterPro" id="IPR012338">
    <property type="entry name" value="Beta-lactam/transpept-like"/>
</dbReference>
<dbReference type="EMBL" id="BSNJ01000003">
    <property type="protein sequence ID" value="GLQ20667.1"/>
    <property type="molecule type" value="Genomic_DNA"/>
</dbReference>
<dbReference type="InterPro" id="IPR001466">
    <property type="entry name" value="Beta-lactam-related"/>
</dbReference>
<feature type="transmembrane region" description="Helical" evidence="3">
    <location>
        <begin position="7"/>
        <end position="26"/>
    </location>
</feature>
<organism evidence="5 6">
    <name type="scientific">Algimonas porphyrae</name>
    <dbReference type="NCBI Taxonomy" id="1128113"/>
    <lineage>
        <taxon>Bacteria</taxon>
        <taxon>Pseudomonadati</taxon>
        <taxon>Pseudomonadota</taxon>
        <taxon>Alphaproteobacteria</taxon>
        <taxon>Maricaulales</taxon>
        <taxon>Robiginitomaculaceae</taxon>
        <taxon>Algimonas</taxon>
    </lineage>
</organism>
<name>A0ABQ5V0Q9_9PROT</name>
<dbReference type="Gene3D" id="3.40.710.10">
    <property type="entry name" value="DD-peptidase/beta-lactamase superfamily"/>
    <property type="match status" value="1"/>
</dbReference>
<keyword evidence="2 3" id="KW-0472">Membrane</keyword>
<proteinExistence type="predicted"/>
<keyword evidence="3" id="KW-0812">Transmembrane</keyword>
<evidence type="ECO:0000313" key="5">
    <source>
        <dbReference type="EMBL" id="GLQ20667.1"/>
    </source>
</evidence>
<sequence length="394" mass="42179">MKLFLKILLGFILLIALAIGILWFAAKQSNKPGPPADPLTSLDDAGLKAAIDGIAAERKLVGMAAKVMVGGDVIAQAVTGWRTKDEQTALQLDDLYHMGSIGKSMSATAIARLVEAGAMSWDDTLGSRLSDMEMDAAWADVTLSQLLTHTASIPRGPISGMINQVSEPVRLAEVRREMAATLLSEPPRVAPGSAFAYSNEGFMLASLMAEEATGEHWETIIRTQLAAPLSMDRLGFGAPTGEDTAEVPWGHRKLGPAKIAADPSEAADNPPWMAAAGTMHMGLDDLLSYAQAHLDAGQSSQAILSPATFERLHTPDMNDYAYGWVVQSRDLGDGPEPVIWHNGSNTMWYALLVLLPDRNAAITLVTNDGSQLSLTQRRFDAFAMEIAEAISTRG</sequence>
<reference evidence="5" key="1">
    <citation type="journal article" date="2014" name="Int. J. Syst. Evol. Microbiol.">
        <title>Complete genome of a new Firmicutes species belonging to the dominant human colonic microbiota ('Ruminococcus bicirculans') reveals two chromosomes and a selective capacity to utilize plant glucans.</title>
        <authorList>
            <consortium name="NISC Comparative Sequencing Program"/>
            <person name="Wegmann U."/>
            <person name="Louis P."/>
            <person name="Goesmann A."/>
            <person name="Henrissat B."/>
            <person name="Duncan S.H."/>
            <person name="Flint H.J."/>
        </authorList>
    </citation>
    <scope>NUCLEOTIDE SEQUENCE</scope>
    <source>
        <strain evidence="5">NBRC 108216</strain>
    </source>
</reference>
<gene>
    <name evidence="5" type="ORF">GCM10007854_16220</name>
</gene>
<comment type="subcellular location">
    <subcellularLocation>
        <location evidence="1">Membrane</location>
    </subcellularLocation>
</comment>
<dbReference type="RefSeq" id="WP_284371418.1">
    <property type="nucleotide sequence ID" value="NZ_BSNJ01000003.1"/>
</dbReference>
<protein>
    <recommendedName>
        <fullName evidence="4">Beta-lactamase-related domain-containing protein</fullName>
    </recommendedName>
</protein>
<evidence type="ECO:0000313" key="6">
    <source>
        <dbReference type="Proteomes" id="UP001161390"/>
    </source>
</evidence>
<dbReference type="SUPFAM" id="SSF56601">
    <property type="entry name" value="beta-lactamase/transpeptidase-like"/>
    <property type="match status" value="1"/>
</dbReference>
<dbReference type="Pfam" id="PF00144">
    <property type="entry name" value="Beta-lactamase"/>
    <property type="match status" value="1"/>
</dbReference>
<dbReference type="PANTHER" id="PTHR46825:SF11">
    <property type="entry name" value="PENICILLIN-BINDING PROTEIN 4"/>
    <property type="match status" value="1"/>
</dbReference>
<keyword evidence="6" id="KW-1185">Reference proteome</keyword>
<feature type="domain" description="Beta-lactamase-related" evidence="4">
    <location>
        <begin position="48"/>
        <end position="370"/>
    </location>
</feature>
<comment type="caution">
    <text evidence="5">The sequence shown here is derived from an EMBL/GenBank/DDBJ whole genome shotgun (WGS) entry which is preliminary data.</text>
</comment>
<dbReference type="Proteomes" id="UP001161390">
    <property type="component" value="Unassembled WGS sequence"/>
</dbReference>
<evidence type="ECO:0000256" key="1">
    <source>
        <dbReference type="ARBA" id="ARBA00004370"/>
    </source>
</evidence>
<dbReference type="PANTHER" id="PTHR46825">
    <property type="entry name" value="D-ALANYL-D-ALANINE-CARBOXYPEPTIDASE/ENDOPEPTIDASE AMPH"/>
    <property type="match status" value="1"/>
</dbReference>
<dbReference type="InterPro" id="IPR050491">
    <property type="entry name" value="AmpC-like"/>
</dbReference>
<evidence type="ECO:0000259" key="4">
    <source>
        <dbReference type="Pfam" id="PF00144"/>
    </source>
</evidence>